<dbReference type="GO" id="GO:0005886">
    <property type="term" value="C:plasma membrane"/>
    <property type="evidence" value="ECO:0007669"/>
    <property type="project" value="TreeGrafter"/>
</dbReference>
<dbReference type="Proteomes" id="UP001208570">
    <property type="component" value="Unassembled WGS sequence"/>
</dbReference>
<sequence length="899" mass="101284">MNHSMADDVRKPLQEKMNRLLSANYLCLMFITMAELSRCLVDARVFNVAIMLPLKNNSSDDERSEDIVRFITEFLNSDHSLANLRSDGHDIRLSWSKTNCDEGTALMELVSIISDNTIKDAIIGPGCDVECTTLALLASQADVPMISYGCGASVLSDKNRFPTFSRTLPPDVDMSPFLTKVIQHFGWRNVIIIKSADTNWMHAAYVFEVGDNTLTTTSIMASIVNRSFTGTHGLMFIQSNGDAIANYTLTLIQNGSLVPLLDYYTSSDILISYNTTISLADGATAPSFSKTLIRGLSKYNALINDWSTRRRQRYRMLLSTQWKISFNAIDMNRKNHCGSQFGSTISRDTTLYGSVRSDSSNKITVSNVGRQQLYTKIGLYQGHMVAVKEIRKKYIYLSNEVICEMNEVMNLHHTNLNVILGACVEPNHIFVVSEYCSKGSLQDVLENENIRLDRIFNISFASDIAQGMVFLHNSVVQYHGNLKSSNVLIDTRWTCKLTDFGLRRFREGERKLLPGDPSYYYQLFWTAPEHLREEVTVRGGSQKGDVYSYAMILQEILTRSTPYCDISDDPQYIIERLEAGDRPVLRPKILSSSQNEDKLVDVMRMCWEEIPAFRPNFVTVTDSLKKLNKGRHTNLVDQMLQMMEKYANQLEDLVDERTKQLAGEQRKTEELLCRMLPRSVAEKLKSGLTVAPESYPSVTIFFSDIVGFTSLAAASTPMQVVDFLNDLYTCFDAVTENFDVYKVETIGDAYMVVSGLPARNGLKHAGEICTMSLDLLSAVRSFRIKHMPKKQLQLRCGVHTGPVVAGVVGMKMPRYCLFGDTVNYASRMESSGFALRIHVSPECKSVLDQLGGYHLEERGEVTMKGKGTVRTYFLLGKEGFQKELPDISKAVPIEEHEFK</sequence>
<dbReference type="SUPFAM" id="SSF56112">
    <property type="entry name" value="Protein kinase-like (PK-like)"/>
    <property type="match status" value="1"/>
</dbReference>
<dbReference type="GO" id="GO:0007168">
    <property type="term" value="P:receptor guanylyl cyclase signaling pathway"/>
    <property type="evidence" value="ECO:0007669"/>
    <property type="project" value="TreeGrafter"/>
</dbReference>
<evidence type="ECO:0000313" key="19">
    <source>
        <dbReference type="EMBL" id="KAK2155393.1"/>
    </source>
</evidence>
<dbReference type="PANTHER" id="PTHR11920:SF496">
    <property type="entry name" value="GUANYLATE CYCLASE"/>
    <property type="match status" value="1"/>
</dbReference>
<name>A0AAD9N4R6_9ANNE</name>
<dbReference type="PROSITE" id="PS50125">
    <property type="entry name" value="GUANYLATE_CYCLASE_2"/>
    <property type="match status" value="1"/>
</dbReference>
<evidence type="ECO:0000256" key="3">
    <source>
        <dbReference type="ARBA" id="ARBA00012202"/>
    </source>
</evidence>
<dbReference type="InterPro" id="IPR011009">
    <property type="entry name" value="Kinase-like_dom_sf"/>
</dbReference>
<dbReference type="InterPro" id="IPR001054">
    <property type="entry name" value="A/G_cyclase"/>
</dbReference>
<keyword evidence="20" id="KW-1185">Reference proteome</keyword>
<dbReference type="CDD" id="cd07302">
    <property type="entry name" value="CHD"/>
    <property type="match status" value="1"/>
</dbReference>
<dbReference type="InterPro" id="IPR050401">
    <property type="entry name" value="Cyclic_nucleotide_synthase"/>
</dbReference>
<dbReference type="Pfam" id="PF07714">
    <property type="entry name" value="PK_Tyr_Ser-Thr"/>
    <property type="match status" value="1"/>
</dbReference>
<dbReference type="GO" id="GO:0004016">
    <property type="term" value="F:adenylate cyclase activity"/>
    <property type="evidence" value="ECO:0007669"/>
    <property type="project" value="TreeGrafter"/>
</dbReference>
<dbReference type="InterPro" id="IPR001245">
    <property type="entry name" value="Ser-Thr/Tyr_kinase_cat_dom"/>
</dbReference>
<evidence type="ECO:0000256" key="5">
    <source>
        <dbReference type="ARBA" id="ARBA00022729"/>
    </source>
</evidence>
<dbReference type="InterPro" id="IPR018297">
    <property type="entry name" value="A/G_cyclase_CS"/>
</dbReference>
<keyword evidence="7" id="KW-1133">Transmembrane helix</keyword>
<dbReference type="GO" id="GO:0035556">
    <property type="term" value="P:intracellular signal transduction"/>
    <property type="evidence" value="ECO:0007669"/>
    <property type="project" value="InterPro"/>
</dbReference>
<feature type="coiled-coil region" evidence="16">
    <location>
        <begin position="636"/>
        <end position="667"/>
    </location>
</feature>
<evidence type="ECO:0000256" key="13">
    <source>
        <dbReference type="ARBA" id="ARBA00023293"/>
    </source>
</evidence>
<evidence type="ECO:0000256" key="14">
    <source>
        <dbReference type="RuleBase" id="RU000405"/>
    </source>
</evidence>
<keyword evidence="4" id="KW-0812">Transmembrane</keyword>
<protein>
    <recommendedName>
        <fullName evidence="3 15">Guanylate cyclase</fullName>
        <ecNumber evidence="3 15">4.6.1.2</ecNumber>
    </recommendedName>
</protein>
<evidence type="ECO:0000256" key="6">
    <source>
        <dbReference type="ARBA" id="ARBA00022741"/>
    </source>
</evidence>
<evidence type="ECO:0000259" key="17">
    <source>
        <dbReference type="PROSITE" id="PS50011"/>
    </source>
</evidence>
<keyword evidence="13 15" id="KW-0141">cGMP biosynthesis</keyword>
<evidence type="ECO:0000256" key="11">
    <source>
        <dbReference type="ARBA" id="ARBA00023180"/>
    </source>
</evidence>
<evidence type="ECO:0000256" key="16">
    <source>
        <dbReference type="SAM" id="Coils"/>
    </source>
</evidence>
<accession>A0AAD9N4R6</accession>
<dbReference type="PANTHER" id="PTHR11920">
    <property type="entry name" value="GUANYLYL CYCLASE"/>
    <property type="match status" value="1"/>
</dbReference>
<dbReference type="InterPro" id="IPR001828">
    <property type="entry name" value="ANF_lig-bd_rcpt"/>
</dbReference>
<dbReference type="GO" id="GO:0001653">
    <property type="term" value="F:peptide receptor activity"/>
    <property type="evidence" value="ECO:0007669"/>
    <property type="project" value="TreeGrafter"/>
</dbReference>
<keyword evidence="10" id="KW-0675">Receptor</keyword>
<evidence type="ECO:0000256" key="12">
    <source>
        <dbReference type="ARBA" id="ARBA00023239"/>
    </source>
</evidence>
<comment type="similarity">
    <text evidence="14">Belongs to the adenylyl cyclase class-4/guanylyl cyclase family.</text>
</comment>
<dbReference type="InterPro" id="IPR029787">
    <property type="entry name" value="Nucleotide_cyclase"/>
</dbReference>
<comment type="catalytic activity">
    <reaction evidence="15">
        <text>GTP = 3',5'-cyclic GMP + diphosphate</text>
        <dbReference type="Rhea" id="RHEA:13665"/>
        <dbReference type="ChEBI" id="CHEBI:33019"/>
        <dbReference type="ChEBI" id="CHEBI:37565"/>
        <dbReference type="ChEBI" id="CHEBI:57746"/>
        <dbReference type="EC" id="4.6.1.2"/>
    </reaction>
</comment>
<evidence type="ECO:0000256" key="10">
    <source>
        <dbReference type="ARBA" id="ARBA00023170"/>
    </source>
</evidence>
<dbReference type="SUPFAM" id="SSF55073">
    <property type="entry name" value="Nucleotide cyclase"/>
    <property type="match status" value="1"/>
</dbReference>
<feature type="domain" description="Guanylate cyclase" evidence="18">
    <location>
        <begin position="699"/>
        <end position="829"/>
    </location>
</feature>
<evidence type="ECO:0000259" key="18">
    <source>
        <dbReference type="PROSITE" id="PS50125"/>
    </source>
</evidence>
<dbReference type="Pfam" id="PF01094">
    <property type="entry name" value="ANF_receptor"/>
    <property type="match status" value="1"/>
</dbReference>
<dbReference type="GO" id="GO:0005525">
    <property type="term" value="F:GTP binding"/>
    <property type="evidence" value="ECO:0007669"/>
    <property type="project" value="UniProtKB-KW"/>
</dbReference>
<feature type="domain" description="Protein kinase" evidence="17">
    <location>
        <begin position="357"/>
        <end position="635"/>
    </location>
</feature>
<dbReference type="InterPro" id="IPR028082">
    <property type="entry name" value="Peripla_BP_I"/>
</dbReference>
<evidence type="ECO:0000256" key="7">
    <source>
        <dbReference type="ARBA" id="ARBA00022989"/>
    </source>
</evidence>
<dbReference type="PROSITE" id="PS50011">
    <property type="entry name" value="PROTEIN_KINASE_DOM"/>
    <property type="match status" value="1"/>
</dbReference>
<dbReference type="InterPro" id="IPR000719">
    <property type="entry name" value="Prot_kinase_dom"/>
</dbReference>
<evidence type="ECO:0000256" key="1">
    <source>
        <dbReference type="ARBA" id="ARBA00004141"/>
    </source>
</evidence>
<keyword evidence="16" id="KW-0175">Coiled coil</keyword>
<keyword evidence="8" id="KW-0342">GTP-binding</keyword>
<evidence type="ECO:0000256" key="8">
    <source>
        <dbReference type="ARBA" id="ARBA00023134"/>
    </source>
</evidence>
<dbReference type="EC" id="4.6.1.2" evidence="3 15"/>
<gene>
    <name evidence="19" type="ORF">LSH36_241g02011</name>
</gene>
<dbReference type="GO" id="GO:0004672">
    <property type="term" value="F:protein kinase activity"/>
    <property type="evidence" value="ECO:0007669"/>
    <property type="project" value="InterPro"/>
</dbReference>
<dbReference type="PRINTS" id="PR00248">
    <property type="entry name" value="GPCRMGR"/>
</dbReference>
<evidence type="ECO:0000256" key="9">
    <source>
        <dbReference type="ARBA" id="ARBA00023136"/>
    </source>
</evidence>
<comment type="subcellular location">
    <subcellularLocation>
        <location evidence="1">Membrane</location>
        <topology evidence="1">Multi-pass membrane protein</topology>
    </subcellularLocation>
    <subcellularLocation>
        <location evidence="2">Membrane</location>
        <topology evidence="2">Single-pass type I membrane protein</topology>
    </subcellularLocation>
</comment>
<keyword evidence="9" id="KW-0472">Membrane</keyword>
<organism evidence="19 20">
    <name type="scientific">Paralvinella palmiformis</name>
    <dbReference type="NCBI Taxonomy" id="53620"/>
    <lineage>
        <taxon>Eukaryota</taxon>
        <taxon>Metazoa</taxon>
        <taxon>Spiralia</taxon>
        <taxon>Lophotrochozoa</taxon>
        <taxon>Annelida</taxon>
        <taxon>Polychaeta</taxon>
        <taxon>Sedentaria</taxon>
        <taxon>Canalipalpata</taxon>
        <taxon>Terebellida</taxon>
        <taxon>Terebelliformia</taxon>
        <taxon>Alvinellidae</taxon>
        <taxon>Paralvinella</taxon>
    </lineage>
</organism>
<dbReference type="SUPFAM" id="SSF53822">
    <property type="entry name" value="Periplasmic binding protein-like I"/>
    <property type="match status" value="1"/>
</dbReference>
<keyword evidence="11" id="KW-0325">Glycoprotein</keyword>
<proteinExistence type="inferred from homology"/>
<reference evidence="19" key="1">
    <citation type="journal article" date="2023" name="Mol. Biol. Evol.">
        <title>Third-Generation Sequencing Reveals the Adaptive Role of the Epigenome in Three Deep-Sea Polychaetes.</title>
        <authorList>
            <person name="Perez M."/>
            <person name="Aroh O."/>
            <person name="Sun Y."/>
            <person name="Lan Y."/>
            <person name="Juniper S.K."/>
            <person name="Young C.R."/>
            <person name="Angers B."/>
            <person name="Qian P.Y."/>
        </authorList>
    </citation>
    <scope>NUCLEOTIDE SEQUENCE</scope>
    <source>
        <strain evidence="19">P08H-3</strain>
    </source>
</reference>
<dbReference type="Gene3D" id="3.30.70.1230">
    <property type="entry name" value="Nucleotide cyclase"/>
    <property type="match status" value="1"/>
</dbReference>
<keyword evidence="5" id="KW-0732">Signal</keyword>
<dbReference type="Pfam" id="PF00211">
    <property type="entry name" value="Guanylate_cyc"/>
    <property type="match status" value="1"/>
</dbReference>
<dbReference type="SMART" id="SM00044">
    <property type="entry name" value="CYCc"/>
    <property type="match status" value="1"/>
</dbReference>
<dbReference type="AlphaFoldDB" id="A0AAD9N4R6"/>
<dbReference type="GO" id="GO:0005524">
    <property type="term" value="F:ATP binding"/>
    <property type="evidence" value="ECO:0007669"/>
    <property type="project" value="InterPro"/>
</dbReference>
<evidence type="ECO:0000313" key="20">
    <source>
        <dbReference type="Proteomes" id="UP001208570"/>
    </source>
</evidence>
<evidence type="ECO:0000256" key="15">
    <source>
        <dbReference type="RuleBase" id="RU003431"/>
    </source>
</evidence>
<dbReference type="Gene3D" id="1.10.510.10">
    <property type="entry name" value="Transferase(Phosphotransferase) domain 1"/>
    <property type="match status" value="1"/>
</dbReference>
<evidence type="ECO:0000256" key="4">
    <source>
        <dbReference type="ARBA" id="ARBA00022692"/>
    </source>
</evidence>
<dbReference type="GO" id="GO:0004383">
    <property type="term" value="F:guanylate cyclase activity"/>
    <property type="evidence" value="ECO:0007669"/>
    <property type="project" value="UniProtKB-EC"/>
</dbReference>
<dbReference type="PROSITE" id="PS00452">
    <property type="entry name" value="GUANYLATE_CYCLASE_1"/>
    <property type="match status" value="1"/>
</dbReference>
<dbReference type="FunFam" id="3.30.70.1230:FF:000004">
    <property type="entry name" value="Guanylate cyclase"/>
    <property type="match status" value="1"/>
</dbReference>
<dbReference type="EMBL" id="JAODUP010000241">
    <property type="protein sequence ID" value="KAK2155393.1"/>
    <property type="molecule type" value="Genomic_DNA"/>
</dbReference>
<comment type="caution">
    <text evidence="19">The sequence shown here is derived from an EMBL/GenBank/DDBJ whole genome shotgun (WGS) entry which is preliminary data.</text>
</comment>
<dbReference type="InterPro" id="IPR000337">
    <property type="entry name" value="GPCR_3"/>
</dbReference>
<dbReference type="Gene3D" id="3.40.50.2300">
    <property type="match status" value="1"/>
</dbReference>
<evidence type="ECO:0000256" key="2">
    <source>
        <dbReference type="ARBA" id="ARBA00004479"/>
    </source>
</evidence>
<dbReference type="GO" id="GO:0004930">
    <property type="term" value="F:G protein-coupled receptor activity"/>
    <property type="evidence" value="ECO:0007669"/>
    <property type="project" value="InterPro"/>
</dbReference>
<keyword evidence="12 14" id="KW-0456">Lyase</keyword>
<keyword evidence="6" id="KW-0547">Nucleotide-binding</keyword>